<evidence type="ECO:0000259" key="1">
    <source>
        <dbReference type="PROSITE" id="PS50943"/>
    </source>
</evidence>
<dbReference type="Proteomes" id="UP000219281">
    <property type="component" value="Unassembled WGS sequence"/>
</dbReference>
<feature type="domain" description="HTH cro/C1-type" evidence="1">
    <location>
        <begin position="16"/>
        <end position="70"/>
    </location>
</feature>
<dbReference type="SMART" id="SM00530">
    <property type="entry name" value="HTH_XRE"/>
    <property type="match status" value="1"/>
</dbReference>
<evidence type="ECO:0000313" key="2">
    <source>
        <dbReference type="EMBL" id="SOD17699.1"/>
    </source>
</evidence>
<gene>
    <name evidence="2" type="ORF">SAMN06297358_2643</name>
</gene>
<dbReference type="EMBL" id="OCMT01000003">
    <property type="protein sequence ID" value="SOD17699.1"/>
    <property type="molecule type" value="Genomic_DNA"/>
</dbReference>
<name>A0A286A742_9SPHI</name>
<organism evidence="2 3">
    <name type="scientific">Pedobacter xixiisoli</name>
    <dbReference type="NCBI Taxonomy" id="1476464"/>
    <lineage>
        <taxon>Bacteria</taxon>
        <taxon>Pseudomonadati</taxon>
        <taxon>Bacteroidota</taxon>
        <taxon>Sphingobacteriia</taxon>
        <taxon>Sphingobacteriales</taxon>
        <taxon>Sphingobacteriaceae</taxon>
        <taxon>Pedobacter</taxon>
    </lineage>
</organism>
<dbReference type="InterPro" id="IPR001387">
    <property type="entry name" value="Cro/C1-type_HTH"/>
</dbReference>
<keyword evidence="3" id="KW-1185">Reference proteome</keyword>
<sequence>MSDEELAYLKSFGAHLYNLRKQNNISRVQLAFEIETNEKHLRLIEKGEISTGLSNLYKISKALNISMQELFDFEV</sequence>
<accession>A0A286A742</accession>
<evidence type="ECO:0000313" key="3">
    <source>
        <dbReference type="Proteomes" id="UP000219281"/>
    </source>
</evidence>
<dbReference type="GO" id="GO:0003677">
    <property type="term" value="F:DNA binding"/>
    <property type="evidence" value="ECO:0007669"/>
    <property type="project" value="InterPro"/>
</dbReference>
<dbReference type="Gene3D" id="1.10.260.40">
    <property type="entry name" value="lambda repressor-like DNA-binding domains"/>
    <property type="match status" value="1"/>
</dbReference>
<dbReference type="Pfam" id="PF01381">
    <property type="entry name" value="HTH_3"/>
    <property type="match status" value="1"/>
</dbReference>
<reference evidence="3" key="1">
    <citation type="submission" date="2017-09" db="EMBL/GenBank/DDBJ databases">
        <authorList>
            <person name="Varghese N."/>
            <person name="Submissions S."/>
        </authorList>
    </citation>
    <scope>NUCLEOTIDE SEQUENCE [LARGE SCALE GENOMIC DNA]</scope>
    <source>
        <strain evidence="3">CGMCC 1.12803</strain>
    </source>
</reference>
<dbReference type="PROSITE" id="PS50943">
    <property type="entry name" value="HTH_CROC1"/>
    <property type="match status" value="1"/>
</dbReference>
<proteinExistence type="predicted"/>
<dbReference type="AlphaFoldDB" id="A0A286A742"/>
<protein>
    <submittedName>
        <fullName evidence="2">Transcriptional regulator, XRE family</fullName>
    </submittedName>
</protein>
<dbReference type="SUPFAM" id="SSF47413">
    <property type="entry name" value="lambda repressor-like DNA-binding domains"/>
    <property type="match status" value="1"/>
</dbReference>
<dbReference type="InterPro" id="IPR010982">
    <property type="entry name" value="Lambda_DNA-bd_dom_sf"/>
</dbReference>
<dbReference type="CDD" id="cd00093">
    <property type="entry name" value="HTH_XRE"/>
    <property type="match status" value="1"/>
</dbReference>